<accession>A0A6J1EZT3</accession>
<dbReference type="InterPro" id="IPR032675">
    <property type="entry name" value="LRR_dom_sf"/>
</dbReference>
<sequence length="341" mass="39999">MHFKTVRLTVLRNEIKALVANVVEKENISDPYLRWGMDREDVDDNVLNVLEMLQPHKNLRALMIHYFVGELLPNGIFVENFVELRLSNCYKYETLSMLGHFSKLEVLKIDGLRALKIIREEFYGNYHDGRTLFPKRKTFHISNMIRFEQWKEVATVTNCTTFPHLESLIIDSCLRLISIPNIFATHSQRLKTNTVNARLFSSFQSPPKFQFLHIECCISLVMLPNWLEFYSSLEDLWIYSRNYISSPALQNISNLSSLRLDNFNNFQEGLGGIHNLKKLTVKGPIKRYDWSRFIPFNSLENLKLHDRGANSLTQLPRHFELLIALRSLYIERFNDIESLPE</sequence>
<dbReference type="SUPFAM" id="SSF52047">
    <property type="entry name" value="RNI-like"/>
    <property type="match status" value="1"/>
</dbReference>
<dbReference type="SUPFAM" id="SSF52058">
    <property type="entry name" value="L domain-like"/>
    <property type="match status" value="1"/>
</dbReference>
<gene>
    <name evidence="3" type="primary">LOC111438098</name>
</gene>
<reference evidence="3" key="1">
    <citation type="submission" date="2025-08" db="UniProtKB">
        <authorList>
            <consortium name="RefSeq"/>
        </authorList>
    </citation>
    <scope>IDENTIFICATION</scope>
    <source>
        <tissue evidence="3">Young leaves</tissue>
    </source>
</reference>
<dbReference type="AlphaFoldDB" id="A0A6J1EZT3"/>
<name>A0A6J1EZT3_CUCMO</name>
<dbReference type="Proteomes" id="UP000504609">
    <property type="component" value="Unplaced"/>
</dbReference>
<evidence type="ECO:0000313" key="2">
    <source>
        <dbReference type="Proteomes" id="UP000504609"/>
    </source>
</evidence>
<dbReference type="RefSeq" id="XP_022931808.1">
    <property type="nucleotide sequence ID" value="XM_023076040.1"/>
</dbReference>
<proteinExistence type="predicted"/>
<evidence type="ECO:0000313" key="3">
    <source>
        <dbReference type="RefSeq" id="XP_022931808.1"/>
    </source>
</evidence>
<evidence type="ECO:0000259" key="1">
    <source>
        <dbReference type="Pfam" id="PF25019"/>
    </source>
</evidence>
<dbReference type="PANTHER" id="PTHR47186:SF18">
    <property type="entry name" value="RX N-TERMINAL DOMAIN-CONTAINING PROTEIN"/>
    <property type="match status" value="1"/>
</dbReference>
<keyword evidence="2" id="KW-1185">Reference proteome</keyword>
<dbReference type="GeneID" id="111438098"/>
<organism evidence="2 3">
    <name type="scientific">Cucurbita moschata</name>
    <name type="common">Winter crookneck squash</name>
    <name type="synonym">Cucurbita pepo var. moschata</name>
    <dbReference type="NCBI Taxonomy" id="3662"/>
    <lineage>
        <taxon>Eukaryota</taxon>
        <taxon>Viridiplantae</taxon>
        <taxon>Streptophyta</taxon>
        <taxon>Embryophyta</taxon>
        <taxon>Tracheophyta</taxon>
        <taxon>Spermatophyta</taxon>
        <taxon>Magnoliopsida</taxon>
        <taxon>eudicotyledons</taxon>
        <taxon>Gunneridae</taxon>
        <taxon>Pentapetalae</taxon>
        <taxon>rosids</taxon>
        <taxon>fabids</taxon>
        <taxon>Cucurbitales</taxon>
        <taxon>Cucurbitaceae</taxon>
        <taxon>Cucurbiteae</taxon>
        <taxon>Cucurbita</taxon>
    </lineage>
</organism>
<dbReference type="Pfam" id="PF25019">
    <property type="entry name" value="LRR_R13L1-DRL21"/>
    <property type="match status" value="1"/>
</dbReference>
<protein>
    <submittedName>
        <fullName evidence="3">Uncharacterized protein LOC111438098</fullName>
    </submittedName>
</protein>
<dbReference type="InterPro" id="IPR056789">
    <property type="entry name" value="LRR_R13L1-DRL21"/>
</dbReference>
<dbReference type="Gene3D" id="3.80.10.10">
    <property type="entry name" value="Ribonuclease Inhibitor"/>
    <property type="match status" value="2"/>
</dbReference>
<dbReference type="KEGG" id="cmos:111438098"/>
<dbReference type="PANTHER" id="PTHR47186">
    <property type="entry name" value="LEUCINE-RICH REPEAT-CONTAINING PROTEIN 57"/>
    <property type="match status" value="1"/>
</dbReference>
<feature type="domain" description="R13L1/DRL21-like LRR repeat region" evidence="1">
    <location>
        <begin position="9"/>
        <end position="111"/>
    </location>
</feature>